<dbReference type="EMBL" id="VSSQ01084616">
    <property type="protein sequence ID" value="MPN32543.1"/>
    <property type="molecule type" value="Genomic_DNA"/>
</dbReference>
<accession>A0A645H9S3</accession>
<sequence length="61" mass="6577">METVCANRHAHTAAADQNAAIRRAAHNGEADAGAEHRIVVIRLEALRATVNNRHVAALEEI</sequence>
<reference evidence="1" key="1">
    <citation type="submission" date="2019-08" db="EMBL/GenBank/DDBJ databases">
        <authorList>
            <person name="Kucharzyk K."/>
            <person name="Murdoch R.W."/>
            <person name="Higgins S."/>
            <person name="Loffler F."/>
        </authorList>
    </citation>
    <scope>NUCLEOTIDE SEQUENCE</scope>
</reference>
<evidence type="ECO:0000313" key="1">
    <source>
        <dbReference type="EMBL" id="MPN32543.1"/>
    </source>
</evidence>
<gene>
    <name evidence="1" type="ORF">SDC9_180022</name>
</gene>
<comment type="caution">
    <text evidence="1">The sequence shown here is derived from an EMBL/GenBank/DDBJ whole genome shotgun (WGS) entry which is preliminary data.</text>
</comment>
<organism evidence="1">
    <name type="scientific">bioreactor metagenome</name>
    <dbReference type="NCBI Taxonomy" id="1076179"/>
    <lineage>
        <taxon>unclassified sequences</taxon>
        <taxon>metagenomes</taxon>
        <taxon>ecological metagenomes</taxon>
    </lineage>
</organism>
<protein>
    <submittedName>
        <fullName evidence="1">Uncharacterized protein</fullName>
    </submittedName>
</protein>
<dbReference type="AlphaFoldDB" id="A0A645H9S3"/>
<name>A0A645H9S3_9ZZZZ</name>
<proteinExistence type="predicted"/>